<dbReference type="PANTHER" id="PTHR43265">
    <property type="entry name" value="ESTERASE ESTD"/>
    <property type="match status" value="1"/>
</dbReference>
<dbReference type="EMBL" id="WKPI01000002">
    <property type="protein sequence ID" value="MSC31978.1"/>
    <property type="molecule type" value="Genomic_DNA"/>
</dbReference>
<dbReference type="Proteomes" id="UP000480929">
    <property type="component" value="Unassembled WGS sequence"/>
</dbReference>
<dbReference type="Proteomes" id="UP000433575">
    <property type="component" value="Unassembled WGS sequence"/>
</dbReference>
<name>A0A6N7S2V1_9FIRM</name>
<accession>A0A6N7S2V1</accession>
<dbReference type="Gene3D" id="3.40.50.1820">
    <property type="entry name" value="alpha/beta hydrolase"/>
    <property type="match status" value="1"/>
</dbReference>
<dbReference type="EMBL" id="WKPJ01000002">
    <property type="protein sequence ID" value="MSA88223.1"/>
    <property type="molecule type" value="Genomic_DNA"/>
</dbReference>
<dbReference type="GO" id="GO:0052689">
    <property type="term" value="F:carboxylic ester hydrolase activity"/>
    <property type="evidence" value="ECO:0007669"/>
    <property type="project" value="TreeGrafter"/>
</dbReference>
<reference evidence="5 6" key="1">
    <citation type="journal article" date="2019" name="Nat. Med.">
        <title>A library of human gut bacterial isolates paired with longitudinal multiomics data enables mechanistic microbiome research.</title>
        <authorList>
            <person name="Poyet M."/>
            <person name="Groussin M."/>
            <person name="Gibbons S.M."/>
            <person name="Avila-Pacheco J."/>
            <person name="Jiang X."/>
            <person name="Kearney S.M."/>
            <person name="Perrotta A.R."/>
            <person name="Berdy B."/>
            <person name="Zhao S."/>
            <person name="Lieberman T.D."/>
            <person name="Swanson P.K."/>
            <person name="Smith M."/>
            <person name="Roesemann S."/>
            <person name="Alexander J.E."/>
            <person name="Rich S.A."/>
            <person name="Livny J."/>
            <person name="Vlamakis H."/>
            <person name="Clish C."/>
            <person name="Bullock K."/>
            <person name="Deik A."/>
            <person name="Scott J."/>
            <person name="Pierce K.A."/>
            <person name="Xavier R.J."/>
            <person name="Alm E.J."/>
        </authorList>
    </citation>
    <scope>NUCLEOTIDE SEQUENCE [LARGE SCALE GENOMIC DNA]</scope>
    <source>
        <strain evidence="3 5">BIOML-A4</strain>
        <strain evidence="4 6">BIOML-A5</strain>
    </source>
</reference>
<protein>
    <submittedName>
        <fullName evidence="3">Alpha/beta fold hydrolase</fullName>
    </submittedName>
</protein>
<dbReference type="InterPro" id="IPR053145">
    <property type="entry name" value="AB_hydrolase_Est10"/>
</dbReference>
<dbReference type="Pfam" id="PF13026">
    <property type="entry name" value="DUF3887"/>
    <property type="match status" value="1"/>
</dbReference>
<proteinExistence type="predicted"/>
<evidence type="ECO:0000313" key="5">
    <source>
        <dbReference type="Proteomes" id="UP000433575"/>
    </source>
</evidence>
<gene>
    <name evidence="4" type="ORF">GKD88_02425</name>
    <name evidence="3" type="ORF">GKE08_02625</name>
</gene>
<dbReference type="PROSITE" id="PS51257">
    <property type="entry name" value="PROKAR_LIPOPROTEIN"/>
    <property type="match status" value="1"/>
</dbReference>
<comment type="caution">
    <text evidence="3">The sequence shown here is derived from an EMBL/GenBank/DDBJ whole genome shotgun (WGS) entry which is preliminary data.</text>
</comment>
<dbReference type="PANTHER" id="PTHR43265:SF1">
    <property type="entry name" value="ESTERASE ESTD"/>
    <property type="match status" value="1"/>
</dbReference>
<dbReference type="SUPFAM" id="SSF53474">
    <property type="entry name" value="alpha/beta-Hydrolases"/>
    <property type="match status" value="1"/>
</dbReference>
<feature type="domain" description="Serine aminopeptidase S33" evidence="1">
    <location>
        <begin position="209"/>
        <end position="423"/>
    </location>
</feature>
<evidence type="ECO:0000313" key="3">
    <source>
        <dbReference type="EMBL" id="MSA88223.1"/>
    </source>
</evidence>
<dbReference type="InterPro" id="IPR024981">
    <property type="entry name" value="DUF3887"/>
</dbReference>
<dbReference type="AlphaFoldDB" id="A0A6N7S2V1"/>
<feature type="domain" description="DUF3887" evidence="2">
    <location>
        <begin position="51"/>
        <end position="138"/>
    </location>
</feature>
<sequence length="459" mass="50390">MNKAVKKGMIGLMLMAVVLGGCQKASEPKQTDEPGTEVTDKVTGSREEIAKVYVETLGAGDFEKLLKGFAYDEQMQKAAAQLQASLEPSLKQLGALKEIQKANEIEQGAYKIVQVPVLFENQNLSVNVVFNDQDQIAGVNFSEYVEPSDVAALTLPEGAREQELTITMRDGKDLPATLTLPNKEQPVPVIILVHGSGPNDRNETIYGNTVFKDIAYRLAEQGIATLRYDKRTYVYGADCAADIQLTVDQETVQDAVDIVEFMAGQPEVDSAAIYVLGHSLGGLCIPRIAAETPQAAGYIMMAAPVTDLASLMRFQYAHLAQFMNTDQEKAAVDAALAELDKLNQLDQLADDELVAGAYPAYWKDLLAYDPVKTAEAITKPVLVLQGEEDYQVPLQEYETWKAAYGERSNWTFHSYPGLSHLMMPGDFDANPNTYYMQKAIVDEQVTKDIAAFIATEPTH</sequence>
<evidence type="ECO:0000259" key="2">
    <source>
        <dbReference type="Pfam" id="PF13026"/>
    </source>
</evidence>
<dbReference type="Gene3D" id="3.10.450.590">
    <property type="match status" value="1"/>
</dbReference>
<keyword evidence="3" id="KW-0378">Hydrolase</keyword>
<dbReference type="Pfam" id="PF12146">
    <property type="entry name" value="Hydrolase_4"/>
    <property type="match status" value="1"/>
</dbReference>
<organism evidence="3 5">
    <name type="scientific">Holdemania massiliensis</name>
    <dbReference type="NCBI Taxonomy" id="1468449"/>
    <lineage>
        <taxon>Bacteria</taxon>
        <taxon>Bacillati</taxon>
        <taxon>Bacillota</taxon>
        <taxon>Erysipelotrichia</taxon>
        <taxon>Erysipelotrichales</taxon>
        <taxon>Erysipelotrichaceae</taxon>
        <taxon>Holdemania</taxon>
    </lineage>
</organism>
<evidence type="ECO:0000313" key="4">
    <source>
        <dbReference type="EMBL" id="MSC31978.1"/>
    </source>
</evidence>
<dbReference type="OrthoDB" id="9809549at2"/>
<dbReference type="RefSeq" id="WP_154237841.1">
    <property type="nucleotide sequence ID" value="NZ_WKPI01000002.1"/>
</dbReference>
<dbReference type="InterPro" id="IPR029058">
    <property type="entry name" value="AB_hydrolase_fold"/>
</dbReference>
<dbReference type="InterPro" id="IPR022742">
    <property type="entry name" value="Hydrolase_4"/>
</dbReference>
<evidence type="ECO:0000259" key="1">
    <source>
        <dbReference type="Pfam" id="PF12146"/>
    </source>
</evidence>
<keyword evidence="6" id="KW-1185">Reference proteome</keyword>
<evidence type="ECO:0000313" key="6">
    <source>
        <dbReference type="Proteomes" id="UP000480929"/>
    </source>
</evidence>